<evidence type="ECO:0000313" key="3">
    <source>
        <dbReference type="Proteomes" id="UP000664859"/>
    </source>
</evidence>
<reference evidence="2" key="1">
    <citation type="submission" date="2021-02" db="EMBL/GenBank/DDBJ databases">
        <title>First Annotated Genome of the Yellow-green Alga Tribonema minus.</title>
        <authorList>
            <person name="Mahan K.M."/>
        </authorList>
    </citation>
    <scope>NUCLEOTIDE SEQUENCE</scope>
    <source>
        <strain evidence="2">UTEX B ZZ1240</strain>
    </source>
</reference>
<evidence type="ECO:0000313" key="2">
    <source>
        <dbReference type="EMBL" id="KAG5186974.1"/>
    </source>
</evidence>
<comment type="caution">
    <text evidence="2">The sequence shown here is derived from an EMBL/GenBank/DDBJ whole genome shotgun (WGS) entry which is preliminary data.</text>
</comment>
<dbReference type="InterPro" id="IPR006342">
    <property type="entry name" value="FkbM_mtfrase"/>
</dbReference>
<dbReference type="Pfam" id="PF05050">
    <property type="entry name" value="Methyltransf_21"/>
    <property type="match status" value="1"/>
</dbReference>
<proteinExistence type="predicted"/>
<name>A0A835Z6J4_9STRA</name>
<sequence>MDACLLSGTNYGIQIRKLYEPHLYSGAKVLPLFEEHFGSSREGVCAISIEPNPRHTPRLEALETAYRAQGWNIAILTNTAAYDRHTTLEFAHTHKAWDTNASGDRLSNVGHLEGGTYTVQGIDLPRFVSSVIGHMQQHARRSQDVKYEPEAAATAARFVMKMDIEGAEWTVMPALLASGALCQLDLVFIEYHPGADAFGETPVGTAVREMLPSIVEAYPRCRASILELDDESYDGTGLPLPRSGTPGR</sequence>
<dbReference type="Proteomes" id="UP000664859">
    <property type="component" value="Unassembled WGS sequence"/>
</dbReference>
<dbReference type="Gene3D" id="3.40.50.150">
    <property type="entry name" value="Vaccinia Virus protein VP39"/>
    <property type="match status" value="1"/>
</dbReference>
<feature type="domain" description="Methyltransferase FkbM" evidence="1">
    <location>
        <begin position="47"/>
        <end position="199"/>
    </location>
</feature>
<evidence type="ECO:0000259" key="1">
    <source>
        <dbReference type="Pfam" id="PF05050"/>
    </source>
</evidence>
<dbReference type="AlphaFoldDB" id="A0A835Z6J4"/>
<protein>
    <recommendedName>
        <fullName evidence="1">Methyltransferase FkbM domain-containing protein</fullName>
    </recommendedName>
</protein>
<gene>
    <name evidence="2" type="ORF">JKP88DRAFT_288469</name>
</gene>
<dbReference type="OrthoDB" id="10006218at2759"/>
<organism evidence="2 3">
    <name type="scientific">Tribonema minus</name>
    <dbReference type="NCBI Taxonomy" id="303371"/>
    <lineage>
        <taxon>Eukaryota</taxon>
        <taxon>Sar</taxon>
        <taxon>Stramenopiles</taxon>
        <taxon>Ochrophyta</taxon>
        <taxon>PX clade</taxon>
        <taxon>Xanthophyceae</taxon>
        <taxon>Tribonematales</taxon>
        <taxon>Tribonemataceae</taxon>
        <taxon>Tribonema</taxon>
    </lineage>
</organism>
<dbReference type="SUPFAM" id="SSF53335">
    <property type="entry name" value="S-adenosyl-L-methionine-dependent methyltransferases"/>
    <property type="match status" value="1"/>
</dbReference>
<dbReference type="InterPro" id="IPR029063">
    <property type="entry name" value="SAM-dependent_MTases_sf"/>
</dbReference>
<dbReference type="EMBL" id="JAFCMP010000100">
    <property type="protein sequence ID" value="KAG5186974.1"/>
    <property type="molecule type" value="Genomic_DNA"/>
</dbReference>
<accession>A0A835Z6J4</accession>
<keyword evidence="3" id="KW-1185">Reference proteome</keyword>